<comment type="caution">
    <text evidence="6">The sequence shown here is derived from an EMBL/GenBank/DDBJ whole genome shotgun (WGS) entry which is preliminary data.</text>
</comment>
<keyword evidence="2 4" id="KW-0238">DNA-binding</keyword>
<sequence>MAAAEPDRGTPEKRGRLSRPLVLAAAVSLVDREGLGALTMRRLAADLGVESMAIYRYTPGKEALLDGLVEAYFAEVITQLRSSAEATAAAGGGRAWRAELRRIAGAFASVAHVHPEILPLVATRPLSVPMARRPAPVLQLTEHLLAVLGRAGFDHATSLMIYRRFVAWNLGCLLVDKRQVIDDPDEPDPMLRLGLHRLPADRYPRLRALVPLLADYDDQEELLAGLDSLLSRMPDAPLDSFYDGRAR</sequence>
<name>A0ABN3E4J3_9ACTN</name>
<dbReference type="InterPro" id="IPR009057">
    <property type="entry name" value="Homeodomain-like_sf"/>
</dbReference>
<dbReference type="SUPFAM" id="SSF48498">
    <property type="entry name" value="Tetracyclin repressor-like, C-terminal domain"/>
    <property type="match status" value="1"/>
</dbReference>
<organism evidence="6 7">
    <name type="scientific">Kitasatospora cystarginea</name>
    <dbReference type="NCBI Taxonomy" id="58350"/>
    <lineage>
        <taxon>Bacteria</taxon>
        <taxon>Bacillati</taxon>
        <taxon>Actinomycetota</taxon>
        <taxon>Actinomycetes</taxon>
        <taxon>Kitasatosporales</taxon>
        <taxon>Streptomycetaceae</taxon>
        <taxon>Kitasatospora</taxon>
    </lineage>
</organism>
<keyword evidence="1" id="KW-0805">Transcription regulation</keyword>
<dbReference type="PROSITE" id="PS50977">
    <property type="entry name" value="HTH_TETR_2"/>
    <property type="match status" value="1"/>
</dbReference>
<evidence type="ECO:0000256" key="1">
    <source>
        <dbReference type="ARBA" id="ARBA00023015"/>
    </source>
</evidence>
<proteinExistence type="predicted"/>
<keyword evidence="7" id="KW-1185">Reference proteome</keyword>
<dbReference type="SUPFAM" id="SSF46689">
    <property type="entry name" value="Homeodomain-like"/>
    <property type="match status" value="1"/>
</dbReference>
<dbReference type="EMBL" id="BAAATR010000013">
    <property type="protein sequence ID" value="GAA2248421.1"/>
    <property type="molecule type" value="Genomic_DNA"/>
</dbReference>
<accession>A0ABN3E4J3</accession>
<evidence type="ECO:0000256" key="4">
    <source>
        <dbReference type="PROSITE-ProRule" id="PRU00335"/>
    </source>
</evidence>
<dbReference type="Gene3D" id="1.10.357.10">
    <property type="entry name" value="Tetracycline Repressor, domain 2"/>
    <property type="match status" value="1"/>
</dbReference>
<dbReference type="Proteomes" id="UP001500305">
    <property type="component" value="Unassembled WGS sequence"/>
</dbReference>
<feature type="DNA-binding region" description="H-T-H motif" evidence="4">
    <location>
        <begin position="39"/>
        <end position="58"/>
    </location>
</feature>
<evidence type="ECO:0000259" key="5">
    <source>
        <dbReference type="PROSITE" id="PS50977"/>
    </source>
</evidence>
<evidence type="ECO:0000256" key="3">
    <source>
        <dbReference type="ARBA" id="ARBA00023163"/>
    </source>
</evidence>
<dbReference type="InterPro" id="IPR036271">
    <property type="entry name" value="Tet_transcr_reg_TetR-rel_C_sf"/>
</dbReference>
<dbReference type="PANTHER" id="PTHR30055">
    <property type="entry name" value="HTH-TYPE TRANSCRIPTIONAL REGULATOR RUTR"/>
    <property type="match status" value="1"/>
</dbReference>
<keyword evidence="3" id="KW-0804">Transcription</keyword>
<dbReference type="InterPro" id="IPR001647">
    <property type="entry name" value="HTH_TetR"/>
</dbReference>
<dbReference type="InterPro" id="IPR050109">
    <property type="entry name" value="HTH-type_TetR-like_transc_reg"/>
</dbReference>
<evidence type="ECO:0000313" key="7">
    <source>
        <dbReference type="Proteomes" id="UP001500305"/>
    </source>
</evidence>
<evidence type="ECO:0000256" key="2">
    <source>
        <dbReference type="ARBA" id="ARBA00023125"/>
    </source>
</evidence>
<gene>
    <name evidence="6" type="ORF">GCM10010430_33630</name>
</gene>
<feature type="domain" description="HTH tetR-type" evidence="5">
    <location>
        <begin position="16"/>
        <end position="76"/>
    </location>
</feature>
<evidence type="ECO:0000313" key="6">
    <source>
        <dbReference type="EMBL" id="GAA2248421.1"/>
    </source>
</evidence>
<dbReference type="RefSeq" id="WP_344637204.1">
    <property type="nucleotide sequence ID" value="NZ_BAAATR010000013.1"/>
</dbReference>
<reference evidence="6 7" key="1">
    <citation type="journal article" date="2019" name="Int. J. Syst. Evol. Microbiol.">
        <title>The Global Catalogue of Microorganisms (GCM) 10K type strain sequencing project: providing services to taxonomists for standard genome sequencing and annotation.</title>
        <authorList>
            <consortium name="The Broad Institute Genomics Platform"/>
            <consortium name="The Broad Institute Genome Sequencing Center for Infectious Disease"/>
            <person name="Wu L."/>
            <person name="Ma J."/>
        </authorList>
    </citation>
    <scope>NUCLEOTIDE SEQUENCE [LARGE SCALE GENOMIC DNA]</scope>
    <source>
        <strain evidence="6 7">JCM 7356</strain>
    </source>
</reference>
<dbReference type="PANTHER" id="PTHR30055:SF151">
    <property type="entry name" value="TRANSCRIPTIONAL REGULATORY PROTEIN"/>
    <property type="match status" value="1"/>
</dbReference>
<dbReference type="Pfam" id="PF00440">
    <property type="entry name" value="TetR_N"/>
    <property type="match status" value="1"/>
</dbReference>
<dbReference type="Gene3D" id="1.10.10.60">
    <property type="entry name" value="Homeodomain-like"/>
    <property type="match status" value="1"/>
</dbReference>
<protein>
    <submittedName>
        <fullName evidence="6">TetR/AcrR family transcriptional regulator C-terminal domain-containing protein</fullName>
    </submittedName>
</protein>